<protein>
    <submittedName>
        <fullName evidence="1">Uncharacterized protein</fullName>
    </submittedName>
</protein>
<name>A0ABD0XSG6_9HEMI</name>
<dbReference type="PANTHER" id="PTHR21844:SF2">
    <property type="entry name" value="PROLINE-RICH AKT1 SUBSTRATE 1"/>
    <property type="match status" value="1"/>
</dbReference>
<dbReference type="AlphaFoldDB" id="A0ABD0XSG6"/>
<comment type="caution">
    <text evidence="1">The sequence shown here is derived from an EMBL/GenBank/DDBJ whole genome shotgun (WGS) entry which is preliminary data.</text>
</comment>
<evidence type="ECO:0000313" key="1">
    <source>
        <dbReference type="EMBL" id="KAL1110116.1"/>
    </source>
</evidence>
<gene>
    <name evidence="1" type="ORF">AAG570_008193</name>
</gene>
<organism evidence="1 2">
    <name type="scientific">Ranatra chinensis</name>
    <dbReference type="NCBI Taxonomy" id="642074"/>
    <lineage>
        <taxon>Eukaryota</taxon>
        <taxon>Metazoa</taxon>
        <taxon>Ecdysozoa</taxon>
        <taxon>Arthropoda</taxon>
        <taxon>Hexapoda</taxon>
        <taxon>Insecta</taxon>
        <taxon>Pterygota</taxon>
        <taxon>Neoptera</taxon>
        <taxon>Paraneoptera</taxon>
        <taxon>Hemiptera</taxon>
        <taxon>Heteroptera</taxon>
        <taxon>Panheteroptera</taxon>
        <taxon>Nepomorpha</taxon>
        <taxon>Nepidae</taxon>
        <taxon>Ranatrinae</taxon>
        <taxon>Ranatra</taxon>
    </lineage>
</organism>
<dbReference type="Pfam" id="PF15798">
    <property type="entry name" value="PRAS"/>
    <property type="match status" value="1"/>
</dbReference>
<dbReference type="Proteomes" id="UP001558652">
    <property type="component" value="Unassembled WGS sequence"/>
</dbReference>
<sequence length="239" mass="27090">MAALKKSEFYSLVFDVVVNDKEALSDTRIELRTDDELYNKLVDWIEEQKILTEEKVQAYIDEQYADLEKRKAIAHRDHLAISRIILKKKKVPPKETPVKMNKRPLKEIQASYEQTSNSAQPSECSNPNRLSFDSEGLFTLDDIEDPPTSEFAEVHFSDGSESNDENVQVPRRDGAPGHYALSLPVPVPQFVHERQQNDSNSGSPNVPTDIEASMKKLAKSVHGDTVFGELPRPRFSTHL</sequence>
<dbReference type="EMBL" id="JBFDAA010000023">
    <property type="protein sequence ID" value="KAL1110116.1"/>
    <property type="molecule type" value="Genomic_DNA"/>
</dbReference>
<reference evidence="1 2" key="1">
    <citation type="submission" date="2024-07" db="EMBL/GenBank/DDBJ databases">
        <title>Chromosome-level genome assembly of the water stick insect Ranatra chinensis (Heteroptera: Nepidae).</title>
        <authorList>
            <person name="Liu X."/>
        </authorList>
    </citation>
    <scope>NUCLEOTIDE SEQUENCE [LARGE SCALE GENOMIC DNA]</scope>
    <source>
        <strain evidence="1">Cailab_2021Rc</strain>
        <tissue evidence="1">Muscle</tissue>
    </source>
</reference>
<keyword evidence="2" id="KW-1185">Reference proteome</keyword>
<dbReference type="InterPro" id="IPR026682">
    <property type="entry name" value="AKT1S1"/>
</dbReference>
<accession>A0ABD0XSG6</accession>
<proteinExistence type="predicted"/>
<evidence type="ECO:0000313" key="2">
    <source>
        <dbReference type="Proteomes" id="UP001558652"/>
    </source>
</evidence>
<dbReference type="PANTHER" id="PTHR21844">
    <property type="entry name" value="AKT1 SUBSTRATE 1 PROTEIN"/>
    <property type="match status" value="1"/>
</dbReference>